<evidence type="ECO:0000313" key="1">
    <source>
        <dbReference type="EMBL" id="PWN48388.1"/>
    </source>
</evidence>
<organism evidence="1 2">
    <name type="scientific">Violaceomyces palustris</name>
    <dbReference type="NCBI Taxonomy" id="1673888"/>
    <lineage>
        <taxon>Eukaryota</taxon>
        <taxon>Fungi</taxon>
        <taxon>Dikarya</taxon>
        <taxon>Basidiomycota</taxon>
        <taxon>Ustilaginomycotina</taxon>
        <taxon>Ustilaginomycetes</taxon>
        <taxon>Violaceomycetales</taxon>
        <taxon>Violaceomycetaceae</taxon>
        <taxon>Violaceomyces</taxon>
    </lineage>
</organism>
<dbReference type="Proteomes" id="UP000245626">
    <property type="component" value="Unassembled WGS sequence"/>
</dbReference>
<name>A0ACD0NRH2_9BASI</name>
<sequence>MATPTRAIQTAKLVSLLGSVIVALSAGSNYAFSSFAPQLQESLHLTSTQINLVGIAGNAGVYLSGPLWGKYIDKRGPRIALISAALLVLLGYLGLAAAYTAYWPIHSTASLFFLNLLTGLGNNGGFTAAMNAQAKSWGGERRGTATALVLSGFGLSAFLYSSLSHALFPGNTGGYLMLLAFGSMTSMLVGLALIRIIPPTEVDGRGAYEAIADVSPDADLETSATVNRTRRSSSASRTFTRRRTSSDIGARASVWQPDSLSADASEDEADGQNHVVAPTQNLPQDQTPSTAAAIPSAITHPVNDSETKPIQPGTEGEVDICGRRLIKQVDFLLLFGLMALVSGAGLLLINNVGTVTRTLWEYNQRKNKDGRGSGDLSGLKLDDKAKVQQLQAHQVSAISICNASGRIMIGLLSDYLVNKTGSPRYRVWLLLVVTTLALLSQTLAALPNTIETVKQLLLVSTLTGLAYGTLFGLCPVLVFEWFGLKHFSQNYGMLSLSPVLAGNVFNLMFGRIYDSNVEPEPAHGGDGMGGGVGRGGQHVHQCLKGEDCYRKVFEITAVGCVLAVLISLALIARRAGLTEGLRRIRGRV</sequence>
<evidence type="ECO:0000313" key="2">
    <source>
        <dbReference type="Proteomes" id="UP000245626"/>
    </source>
</evidence>
<accession>A0ACD0NRH2</accession>
<reference evidence="1 2" key="1">
    <citation type="journal article" date="2018" name="Mol. Biol. Evol.">
        <title>Broad Genomic Sampling Reveals a Smut Pathogenic Ancestry of the Fungal Clade Ustilaginomycotina.</title>
        <authorList>
            <person name="Kijpornyongpan T."/>
            <person name="Mondo S.J."/>
            <person name="Barry K."/>
            <person name="Sandor L."/>
            <person name="Lee J."/>
            <person name="Lipzen A."/>
            <person name="Pangilinan J."/>
            <person name="LaButti K."/>
            <person name="Hainaut M."/>
            <person name="Henrissat B."/>
            <person name="Grigoriev I.V."/>
            <person name="Spatafora J.W."/>
            <person name="Aime M.C."/>
        </authorList>
    </citation>
    <scope>NUCLEOTIDE SEQUENCE [LARGE SCALE GENOMIC DNA]</scope>
    <source>
        <strain evidence="1 2">SA 807</strain>
    </source>
</reference>
<keyword evidence="2" id="KW-1185">Reference proteome</keyword>
<gene>
    <name evidence="1" type="ORF">IE53DRAFT_363943</name>
</gene>
<protein>
    <submittedName>
        <fullName evidence="1">MFS general substrate transporter</fullName>
    </submittedName>
</protein>
<dbReference type="EMBL" id="KZ820212">
    <property type="protein sequence ID" value="PWN48388.1"/>
    <property type="molecule type" value="Genomic_DNA"/>
</dbReference>
<proteinExistence type="predicted"/>